<dbReference type="EMBL" id="LT629739">
    <property type="protein sequence ID" value="SDT07318.1"/>
    <property type="molecule type" value="Genomic_DNA"/>
</dbReference>
<reference evidence="1" key="1">
    <citation type="submission" date="2016-10" db="EMBL/GenBank/DDBJ databases">
        <authorList>
            <person name="Varghese N."/>
            <person name="Submissions S."/>
        </authorList>
    </citation>
    <scope>NUCLEOTIDE SEQUENCE [LARGE SCALE GENOMIC DNA]</scope>
    <source>
        <strain evidence="1">DSM 22082</strain>
    </source>
</reference>
<gene>
    <name evidence="1" type="ORF">SAMN04489751_3681</name>
</gene>
<sequence length="79" mass="8804">MVTHGVTRDVPTETLPTVTEWLRAHRRVHDKRPWQRAMVFVQAVMVPRWFGDATAPARLLCVSAGLGRSQAVPAGKSEL</sequence>
<evidence type="ECO:0000313" key="1">
    <source>
        <dbReference type="EMBL" id="SDT07318.1"/>
    </source>
</evidence>
<dbReference type="Proteomes" id="UP000199700">
    <property type="component" value="Chromosome"/>
</dbReference>
<keyword evidence="2" id="KW-1185">Reference proteome</keyword>
<dbReference type="AlphaFoldDB" id="A0A1H1XDB3"/>
<organism evidence="1 2">
    <name type="scientific">Brevibacterium sandarakinum</name>
    <dbReference type="NCBI Taxonomy" id="629680"/>
    <lineage>
        <taxon>Bacteria</taxon>
        <taxon>Bacillati</taxon>
        <taxon>Actinomycetota</taxon>
        <taxon>Actinomycetes</taxon>
        <taxon>Micrococcales</taxon>
        <taxon>Brevibacteriaceae</taxon>
        <taxon>Brevibacterium</taxon>
    </lineage>
</organism>
<accession>A0A1H1XDB3</accession>
<name>A0A1H1XDB3_BRESA</name>
<protein>
    <submittedName>
        <fullName evidence="1">Uncharacterized protein</fullName>
    </submittedName>
</protein>
<proteinExistence type="predicted"/>
<evidence type="ECO:0000313" key="2">
    <source>
        <dbReference type="Proteomes" id="UP000199700"/>
    </source>
</evidence>